<name>A0A4S8P0G8_9ACTN</name>
<accession>A0A4S8P0G8</accession>
<evidence type="ECO:0000313" key="1">
    <source>
        <dbReference type="EMBL" id="THV23500.1"/>
    </source>
</evidence>
<keyword evidence="2" id="KW-1185">Reference proteome</keyword>
<comment type="caution">
    <text evidence="1">The sequence shown here is derived from an EMBL/GenBank/DDBJ whole genome shotgun (WGS) entry which is preliminary data.</text>
</comment>
<dbReference type="AlphaFoldDB" id="A0A4S8P0G8"/>
<sequence length="241" mass="25686">MSDPSAAPPASPPKRGSRVLAVALAAACVAVLALVYAVVASLIGDDPGGADPERSVVPAAAAPSIEELFTEGNCDSLDLAEFEAFAGFPLDEDPSPPEGWSRDSETTGRLWCSYPIEYDEEDNETMVVDLGVSVFSDAVEVKSFMEAMTDRGAPEDGSVRPIEDSEFVGIVEEEEYFGDDGMEVDESETIHGIDIIAARDNIVIEARIDLEVGVYDIAGGEAVLMSLIEQAYTMCGYFIVD</sequence>
<dbReference type="RefSeq" id="WP_136532088.1">
    <property type="nucleotide sequence ID" value="NZ_STGX01000022.1"/>
</dbReference>
<organism evidence="1 2">
    <name type="scientific">Glycomyces paridis</name>
    <dbReference type="NCBI Taxonomy" id="2126555"/>
    <lineage>
        <taxon>Bacteria</taxon>
        <taxon>Bacillati</taxon>
        <taxon>Actinomycetota</taxon>
        <taxon>Actinomycetes</taxon>
        <taxon>Glycomycetales</taxon>
        <taxon>Glycomycetaceae</taxon>
        <taxon>Glycomyces</taxon>
    </lineage>
</organism>
<reference evidence="1 2" key="1">
    <citation type="journal article" date="2018" name="Int. J. Syst. Evol. Microbiol.">
        <title>Glycomyces paridis sp. nov., isolated from the medicinal plant Paris polyphylla.</title>
        <authorList>
            <person name="Fang X.M."/>
            <person name="Bai J.L."/>
            <person name="Su J."/>
            <person name="Zhao L.L."/>
            <person name="Liu H.Y."/>
            <person name="Ma B.P."/>
            <person name="Zhang Y.Q."/>
            <person name="Yu L.Y."/>
        </authorList>
    </citation>
    <scope>NUCLEOTIDE SEQUENCE [LARGE SCALE GENOMIC DNA]</scope>
    <source>
        <strain evidence="1 2">CPCC 204357</strain>
    </source>
</reference>
<gene>
    <name evidence="1" type="ORF">E9998_23170</name>
</gene>
<evidence type="ECO:0000313" key="2">
    <source>
        <dbReference type="Proteomes" id="UP000305792"/>
    </source>
</evidence>
<dbReference type="EMBL" id="STGX01000022">
    <property type="protein sequence ID" value="THV23500.1"/>
    <property type="molecule type" value="Genomic_DNA"/>
</dbReference>
<protein>
    <submittedName>
        <fullName evidence="1">Uncharacterized protein</fullName>
    </submittedName>
</protein>
<dbReference type="Proteomes" id="UP000305792">
    <property type="component" value="Unassembled WGS sequence"/>
</dbReference>
<proteinExistence type="predicted"/>